<dbReference type="Proteomes" id="UP000606974">
    <property type="component" value="Unassembled WGS sequence"/>
</dbReference>
<dbReference type="AlphaFoldDB" id="A0A8H7AEP1"/>
<proteinExistence type="predicted"/>
<name>A0A8H7AEP1_9EURO</name>
<keyword evidence="2" id="KW-1185">Reference proteome</keyword>
<evidence type="ECO:0000313" key="2">
    <source>
        <dbReference type="Proteomes" id="UP000606974"/>
    </source>
</evidence>
<sequence length="138" mass="16439">MLDHPSKSLRVIIQGSAKTMQNFDTLQQAFATEKNKAPLMDWFKNTPRRPHLQKGSNLKKEERPHYVLSRTVTFFNWTEYLVIQGYGMIQEQELIQQGYEDLKEGQVDVIFIDMPFPTHQGQNKRLLRRMMRTRRRSK</sequence>
<reference evidence="1" key="1">
    <citation type="submission" date="2020-02" db="EMBL/GenBank/DDBJ databases">
        <authorList>
            <person name="Palmer J.M."/>
        </authorList>
    </citation>
    <scope>NUCLEOTIDE SEQUENCE</scope>
    <source>
        <strain evidence="1">EPUS1.4</strain>
        <tissue evidence="1">Thallus</tissue>
    </source>
</reference>
<gene>
    <name evidence="1" type="ORF">GJ744_011786</name>
</gene>
<accession>A0A8H7AEP1</accession>
<organism evidence="1 2">
    <name type="scientific">Endocarpon pusillum</name>
    <dbReference type="NCBI Taxonomy" id="364733"/>
    <lineage>
        <taxon>Eukaryota</taxon>
        <taxon>Fungi</taxon>
        <taxon>Dikarya</taxon>
        <taxon>Ascomycota</taxon>
        <taxon>Pezizomycotina</taxon>
        <taxon>Eurotiomycetes</taxon>
        <taxon>Chaetothyriomycetidae</taxon>
        <taxon>Verrucariales</taxon>
        <taxon>Verrucariaceae</taxon>
        <taxon>Endocarpon</taxon>
    </lineage>
</organism>
<comment type="caution">
    <text evidence="1">The sequence shown here is derived from an EMBL/GenBank/DDBJ whole genome shotgun (WGS) entry which is preliminary data.</text>
</comment>
<protein>
    <submittedName>
        <fullName evidence="1">Uncharacterized protein</fullName>
    </submittedName>
</protein>
<evidence type="ECO:0000313" key="1">
    <source>
        <dbReference type="EMBL" id="KAF7506432.1"/>
    </source>
</evidence>
<dbReference type="EMBL" id="JAACFV010000087">
    <property type="protein sequence ID" value="KAF7506432.1"/>
    <property type="molecule type" value="Genomic_DNA"/>
</dbReference>